<reference evidence="5 6" key="1">
    <citation type="submission" date="2020-10" db="EMBL/GenBank/DDBJ databases">
        <authorList>
            <person name="Klimov P.B."/>
            <person name="Dyachkov S.M."/>
            <person name="Chetverikov P.E."/>
        </authorList>
    </citation>
    <scope>NUCLEOTIDE SEQUENCE [LARGE SCALE GENOMIC DNA]</scope>
    <source>
        <strain evidence="5">BMOC 18-1129-001#AD2665</strain>
        <tissue evidence="5">Entire mites</tissue>
    </source>
</reference>
<comment type="caution">
    <text evidence="5">The sequence shown here is derived from an EMBL/GenBank/DDBJ whole genome shotgun (WGS) entry which is preliminary data.</text>
</comment>
<dbReference type="SUPFAM" id="SSF54928">
    <property type="entry name" value="RNA-binding domain, RBD"/>
    <property type="match status" value="1"/>
</dbReference>
<evidence type="ECO:0000256" key="3">
    <source>
        <dbReference type="SAM" id="MobiDB-lite"/>
    </source>
</evidence>
<dbReference type="InterPro" id="IPR012677">
    <property type="entry name" value="Nucleotide-bd_a/b_plait_sf"/>
</dbReference>
<dbReference type="InterPro" id="IPR050907">
    <property type="entry name" value="SRSF"/>
</dbReference>
<evidence type="ECO:0000313" key="6">
    <source>
        <dbReference type="Proteomes" id="UP000825002"/>
    </source>
</evidence>
<gene>
    <name evidence="5" type="primary">Rsf1</name>
    <name evidence="5" type="ORF">GZH46_01812</name>
</gene>
<dbReference type="Pfam" id="PF00076">
    <property type="entry name" value="RRM_1"/>
    <property type="match status" value="1"/>
</dbReference>
<sequence length="211" mass="22942">MSSTVTVPERTSTYRKSQSRARVFIGGLDSPVTREDLEKAFGKYGRLESVWVAQNPPGFAFIVYEDERDAEDAVAKMNGETLMGNTLRVEHSRPKSFGGRRGAGGGGRFGGSGDYDSHRGGGRGGYGSNGGPYGSRSSGPYGDTRNGDRGFGRRSDRDFDSRGSHRGGGSSYRSYDSGDSRRDRDGGRDGGRDRDRDHGRRSGRSSPRRHD</sequence>
<feature type="compositionally biased region" description="Low complexity" evidence="3">
    <location>
        <begin position="134"/>
        <end position="143"/>
    </location>
</feature>
<proteinExistence type="predicted"/>
<dbReference type="CDD" id="cd12373">
    <property type="entry name" value="RRM_SRSF3_like"/>
    <property type="match status" value="1"/>
</dbReference>
<organism evidence="5 6">
    <name type="scientific">Fragariocoptes setiger</name>
    <dbReference type="NCBI Taxonomy" id="1670756"/>
    <lineage>
        <taxon>Eukaryota</taxon>
        <taxon>Metazoa</taxon>
        <taxon>Ecdysozoa</taxon>
        <taxon>Arthropoda</taxon>
        <taxon>Chelicerata</taxon>
        <taxon>Arachnida</taxon>
        <taxon>Acari</taxon>
        <taxon>Acariformes</taxon>
        <taxon>Trombidiformes</taxon>
        <taxon>Prostigmata</taxon>
        <taxon>Eupodina</taxon>
        <taxon>Eriophyoidea</taxon>
        <taxon>Phytoptidae</taxon>
        <taxon>Fragariocoptes</taxon>
    </lineage>
</organism>
<dbReference type="Gene3D" id="3.30.70.330">
    <property type="match status" value="1"/>
</dbReference>
<dbReference type="SMART" id="SM00360">
    <property type="entry name" value="RRM"/>
    <property type="match status" value="1"/>
</dbReference>
<accession>A0ABQ7S8G4</accession>
<dbReference type="EMBL" id="JAIFTH010000382">
    <property type="protein sequence ID" value="KAG9509661.1"/>
    <property type="molecule type" value="Genomic_DNA"/>
</dbReference>
<dbReference type="InterPro" id="IPR035979">
    <property type="entry name" value="RBD_domain_sf"/>
</dbReference>
<feature type="domain" description="RRM" evidence="4">
    <location>
        <begin position="21"/>
        <end position="94"/>
    </location>
</feature>
<feature type="compositionally biased region" description="Basic and acidic residues" evidence="3">
    <location>
        <begin position="145"/>
        <end position="163"/>
    </location>
</feature>
<dbReference type="PANTHER" id="PTHR23147">
    <property type="entry name" value="SERINE/ARGININE RICH SPLICING FACTOR"/>
    <property type="match status" value="1"/>
</dbReference>
<keyword evidence="1 2" id="KW-0694">RNA-binding</keyword>
<evidence type="ECO:0000256" key="2">
    <source>
        <dbReference type="PROSITE-ProRule" id="PRU00176"/>
    </source>
</evidence>
<dbReference type="Proteomes" id="UP000825002">
    <property type="component" value="Unassembled WGS sequence"/>
</dbReference>
<evidence type="ECO:0000259" key="4">
    <source>
        <dbReference type="PROSITE" id="PS50102"/>
    </source>
</evidence>
<feature type="region of interest" description="Disordered" evidence="3">
    <location>
        <begin position="85"/>
        <end position="211"/>
    </location>
</feature>
<keyword evidence="6" id="KW-1185">Reference proteome</keyword>
<feature type="compositionally biased region" description="Gly residues" evidence="3">
    <location>
        <begin position="122"/>
        <end position="133"/>
    </location>
</feature>
<dbReference type="PROSITE" id="PS50102">
    <property type="entry name" value="RRM"/>
    <property type="match status" value="1"/>
</dbReference>
<dbReference type="InterPro" id="IPR000504">
    <property type="entry name" value="RRM_dom"/>
</dbReference>
<name>A0ABQ7S8G4_9ACAR</name>
<evidence type="ECO:0000313" key="5">
    <source>
        <dbReference type="EMBL" id="KAG9509661.1"/>
    </source>
</evidence>
<feature type="non-terminal residue" evidence="5">
    <location>
        <position position="1"/>
    </location>
</feature>
<feature type="compositionally biased region" description="Gly residues" evidence="3">
    <location>
        <begin position="99"/>
        <end position="113"/>
    </location>
</feature>
<feature type="compositionally biased region" description="Basic residues" evidence="3">
    <location>
        <begin position="201"/>
        <end position="211"/>
    </location>
</feature>
<protein>
    <submittedName>
        <fullName evidence="5">RNA-binding protein Rsf1</fullName>
    </submittedName>
</protein>
<evidence type="ECO:0000256" key="1">
    <source>
        <dbReference type="ARBA" id="ARBA00022884"/>
    </source>
</evidence>
<feature type="compositionally biased region" description="Basic and acidic residues" evidence="3">
    <location>
        <begin position="176"/>
        <end position="200"/>
    </location>
</feature>